<proteinExistence type="predicted"/>
<dbReference type="PANTHER" id="PTHR31027">
    <property type="entry name" value="NUCLEAR SEGREGATION PROTEIN BFR1"/>
    <property type="match status" value="1"/>
</dbReference>
<organism evidence="2 3">
    <name type="scientific">Lophium mytilinum</name>
    <dbReference type="NCBI Taxonomy" id="390894"/>
    <lineage>
        <taxon>Eukaryota</taxon>
        <taxon>Fungi</taxon>
        <taxon>Dikarya</taxon>
        <taxon>Ascomycota</taxon>
        <taxon>Pezizomycotina</taxon>
        <taxon>Dothideomycetes</taxon>
        <taxon>Pleosporomycetidae</taxon>
        <taxon>Mytilinidiales</taxon>
        <taxon>Mytilinidiaceae</taxon>
        <taxon>Lophium</taxon>
    </lineage>
</organism>
<feature type="region of interest" description="Disordered" evidence="1">
    <location>
        <begin position="1"/>
        <end position="108"/>
    </location>
</feature>
<evidence type="ECO:0000313" key="2">
    <source>
        <dbReference type="EMBL" id="KAF2495190.1"/>
    </source>
</evidence>
<dbReference type="OrthoDB" id="2195113at2759"/>
<dbReference type="Proteomes" id="UP000799750">
    <property type="component" value="Unassembled WGS sequence"/>
</dbReference>
<feature type="region of interest" description="Disordered" evidence="1">
    <location>
        <begin position="225"/>
        <end position="244"/>
    </location>
</feature>
<feature type="region of interest" description="Disordered" evidence="1">
    <location>
        <begin position="371"/>
        <end position="391"/>
    </location>
</feature>
<feature type="compositionally biased region" description="Basic and acidic residues" evidence="1">
    <location>
        <begin position="78"/>
        <end position="95"/>
    </location>
</feature>
<evidence type="ECO:0008006" key="4">
    <source>
        <dbReference type="Google" id="ProtNLM"/>
    </source>
</evidence>
<protein>
    <recommendedName>
        <fullName evidence="4">Nuclear segregation protein</fullName>
    </recommendedName>
</protein>
<reference evidence="2" key="1">
    <citation type="journal article" date="2020" name="Stud. Mycol.">
        <title>101 Dothideomycetes genomes: a test case for predicting lifestyles and emergence of pathogens.</title>
        <authorList>
            <person name="Haridas S."/>
            <person name="Albert R."/>
            <person name="Binder M."/>
            <person name="Bloem J."/>
            <person name="Labutti K."/>
            <person name="Salamov A."/>
            <person name="Andreopoulos B."/>
            <person name="Baker S."/>
            <person name="Barry K."/>
            <person name="Bills G."/>
            <person name="Bluhm B."/>
            <person name="Cannon C."/>
            <person name="Castanera R."/>
            <person name="Culley D."/>
            <person name="Daum C."/>
            <person name="Ezra D."/>
            <person name="Gonzalez J."/>
            <person name="Henrissat B."/>
            <person name="Kuo A."/>
            <person name="Liang C."/>
            <person name="Lipzen A."/>
            <person name="Lutzoni F."/>
            <person name="Magnuson J."/>
            <person name="Mondo S."/>
            <person name="Nolan M."/>
            <person name="Ohm R."/>
            <person name="Pangilinan J."/>
            <person name="Park H.-J."/>
            <person name="Ramirez L."/>
            <person name="Alfaro M."/>
            <person name="Sun H."/>
            <person name="Tritt A."/>
            <person name="Yoshinaga Y."/>
            <person name="Zwiers L.-H."/>
            <person name="Turgeon B."/>
            <person name="Goodwin S."/>
            <person name="Spatafora J."/>
            <person name="Crous P."/>
            <person name="Grigoriev I."/>
        </authorList>
    </citation>
    <scope>NUCLEOTIDE SEQUENCE</scope>
    <source>
        <strain evidence="2">CBS 269.34</strain>
    </source>
</reference>
<dbReference type="GO" id="GO:1990904">
    <property type="term" value="C:ribonucleoprotein complex"/>
    <property type="evidence" value="ECO:0007669"/>
    <property type="project" value="TreeGrafter"/>
</dbReference>
<dbReference type="PANTHER" id="PTHR31027:SF2">
    <property type="entry name" value="LEBERCILIN DOMAIN-CONTAINING PROTEIN"/>
    <property type="match status" value="1"/>
</dbReference>
<dbReference type="GO" id="GO:0008298">
    <property type="term" value="P:intracellular mRNA localization"/>
    <property type="evidence" value="ECO:0007669"/>
    <property type="project" value="TreeGrafter"/>
</dbReference>
<accession>A0A6A6QTA4</accession>
<evidence type="ECO:0000313" key="3">
    <source>
        <dbReference type="Proteomes" id="UP000799750"/>
    </source>
</evidence>
<dbReference type="InterPro" id="IPR039604">
    <property type="entry name" value="Bfr1"/>
</dbReference>
<dbReference type="GO" id="GO:0042175">
    <property type="term" value="C:nuclear outer membrane-endoplasmic reticulum membrane network"/>
    <property type="evidence" value="ECO:0007669"/>
    <property type="project" value="TreeGrafter"/>
</dbReference>
<dbReference type="AlphaFoldDB" id="A0A6A6QTA4"/>
<dbReference type="EMBL" id="MU004189">
    <property type="protein sequence ID" value="KAF2495190.1"/>
    <property type="molecule type" value="Genomic_DNA"/>
</dbReference>
<evidence type="ECO:0000256" key="1">
    <source>
        <dbReference type="SAM" id="MobiDB-lite"/>
    </source>
</evidence>
<feature type="compositionally biased region" description="Basic and acidic residues" evidence="1">
    <location>
        <begin position="25"/>
        <end position="56"/>
    </location>
</feature>
<feature type="compositionally biased region" description="Basic residues" evidence="1">
    <location>
        <begin position="376"/>
        <end position="385"/>
    </location>
</feature>
<gene>
    <name evidence="2" type="ORF">BU16DRAFT_461503</name>
</gene>
<feature type="compositionally biased region" description="Basic and acidic residues" evidence="1">
    <location>
        <begin position="457"/>
        <end position="471"/>
    </location>
</feature>
<name>A0A6A6QTA4_9PEZI</name>
<sequence>MADVATPSAATLATSDATASTASAEKSKPQFVKPEKPDEEKFHKEEPKAKKEHAAAQEKFNAARAKQDLARPNNRDSPNAKRQQELKSELKKIGELQRGSKSGRNAIFEKMKKLDEQIKSRQNELKTAKGRINFRTVDDVDREIDRLQKQVDTGTMKLVDEKKALSEISSLHKARKNFATFDQMQKAIDELRGQHSEQKKLLDDPEQKALSDKYTVLQKELDGLKAEEDDAHKNSRSLKDEMHKAHAEMQEKWVALKEIRDNYHSQKKAFSDYDYQARMARREKHKQEQKEWEANKRKEVAAQKLEEASAPAYQDDIITAEGLIRYFDPSAVAAKEESAPSQFTAAAQRTVDAAGLKGTKLVKKDEEEYFMGTGGKKGKKGKKTSAPKPAAEGKFNLSIGVIEQLSKIGVDAPSSQAGVPAVVEKLKEKLDFWKKDQDRKTKENVAKAQKEIDRLEAAEDQAEHGSKDTARKPAQKNQAVNGGHVSATAELEQEKDAVADAAEDLKVASLEDGDEVLADA</sequence>
<dbReference type="GO" id="GO:0003729">
    <property type="term" value="F:mRNA binding"/>
    <property type="evidence" value="ECO:0007669"/>
    <property type="project" value="TreeGrafter"/>
</dbReference>
<keyword evidence="3" id="KW-1185">Reference proteome</keyword>
<feature type="compositionally biased region" description="Low complexity" evidence="1">
    <location>
        <begin position="1"/>
        <end position="24"/>
    </location>
</feature>
<dbReference type="GO" id="GO:0005783">
    <property type="term" value="C:endoplasmic reticulum"/>
    <property type="evidence" value="ECO:0007669"/>
    <property type="project" value="TreeGrafter"/>
</dbReference>
<feature type="region of interest" description="Disordered" evidence="1">
    <location>
        <begin position="457"/>
        <end position="494"/>
    </location>
</feature>